<dbReference type="Proteomes" id="UP000033874">
    <property type="component" value="Unassembled WGS sequence"/>
</dbReference>
<evidence type="ECO:0000256" key="2">
    <source>
        <dbReference type="ARBA" id="ARBA00022827"/>
    </source>
</evidence>
<dbReference type="AlphaFoldDB" id="A0A0M3AST6"/>
<dbReference type="EMBL" id="LBIC01000005">
    <property type="protein sequence ID" value="KKW92006.1"/>
    <property type="molecule type" value="Genomic_DNA"/>
</dbReference>
<feature type="binding site" evidence="4">
    <location>
        <position position="189"/>
    </location>
    <ligand>
        <name>FAD</name>
        <dbReference type="ChEBI" id="CHEBI:57692"/>
    </ligand>
</feature>
<protein>
    <submittedName>
        <fullName evidence="7">Aromatic ring hydroxylase</fullName>
    </submittedName>
</protein>
<gene>
    <name evidence="7" type="ORF">YP76_13095</name>
</gene>
<dbReference type="GO" id="GO:0016627">
    <property type="term" value="F:oxidoreductase activity, acting on the CH-CH group of donors"/>
    <property type="evidence" value="ECO:0007669"/>
    <property type="project" value="InterPro"/>
</dbReference>
<keyword evidence="1" id="KW-0285">Flavoprotein</keyword>
<dbReference type="InterPro" id="IPR009100">
    <property type="entry name" value="AcylCoA_DH/oxidase_NM_dom_sf"/>
</dbReference>
<dbReference type="Pfam" id="PF03241">
    <property type="entry name" value="HpaB"/>
    <property type="match status" value="1"/>
</dbReference>
<dbReference type="InterPro" id="IPR024674">
    <property type="entry name" value="HpaB/PvcC/4-BUDH_N"/>
</dbReference>
<dbReference type="SUPFAM" id="SSF56645">
    <property type="entry name" value="Acyl-CoA dehydrogenase NM domain-like"/>
    <property type="match status" value="1"/>
</dbReference>
<evidence type="ECO:0000259" key="5">
    <source>
        <dbReference type="Pfam" id="PF03241"/>
    </source>
</evidence>
<dbReference type="STRING" id="56193.YP76_13095"/>
<dbReference type="PANTHER" id="PTHR36117:SF3">
    <property type="entry name" value="4-HYDROXYPHENYLACETATE 3-MONOOXYGENASE-RELATED"/>
    <property type="match status" value="1"/>
</dbReference>
<dbReference type="PANTHER" id="PTHR36117">
    <property type="entry name" value="4-HYDROXYPHENYLACETATE 3-MONOOXYGENASE-RELATED"/>
    <property type="match status" value="1"/>
</dbReference>
<dbReference type="InterPro" id="IPR004925">
    <property type="entry name" value="HpaB/PvcC/4-BUDH"/>
</dbReference>
<evidence type="ECO:0000259" key="6">
    <source>
        <dbReference type="Pfam" id="PF11794"/>
    </source>
</evidence>
<evidence type="ECO:0000256" key="1">
    <source>
        <dbReference type="ARBA" id="ARBA00022630"/>
    </source>
</evidence>
<keyword evidence="2 4" id="KW-0274">FAD</keyword>
<dbReference type="RefSeq" id="WP_046764012.1">
    <property type="nucleotide sequence ID" value="NZ_LBIC01000005.1"/>
</dbReference>
<evidence type="ECO:0000313" key="7">
    <source>
        <dbReference type="EMBL" id="KKW92006.1"/>
    </source>
</evidence>
<dbReference type="Gene3D" id="1.20.140.10">
    <property type="entry name" value="Butyryl-CoA Dehydrogenase, subunit A, domain 3"/>
    <property type="match status" value="1"/>
</dbReference>
<proteinExistence type="predicted"/>
<keyword evidence="3" id="KW-0560">Oxidoreductase</keyword>
<organism evidence="7 8">
    <name type="scientific">Sphingobium chungbukense</name>
    <dbReference type="NCBI Taxonomy" id="56193"/>
    <lineage>
        <taxon>Bacteria</taxon>
        <taxon>Pseudomonadati</taxon>
        <taxon>Pseudomonadota</taxon>
        <taxon>Alphaproteobacteria</taxon>
        <taxon>Sphingomonadales</taxon>
        <taxon>Sphingomonadaceae</taxon>
        <taxon>Sphingobium</taxon>
    </lineage>
</organism>
<dbReference type="InterPro" id="IPR036250">
    <property type="entry name" value="AcylCo_DH-like_C"/>
</dbReference>
<keyword evidence="8" id="KW-1185">Reference proteome</keyword>
<evidence type="ECO:0000256" key="4">
    <source>
        <dbReference type="PIRSR" id="PIRSR000331-2"/>
    </source>
</evidence>
<dbReference type="Gene3D" id="2.40.110.10">
    <property type="entry name" value="Butyryl-CoA Dehydrogenase, subunit A, domain 2"/>
    <property type="match status" value="1"/>
</dbReference>
<feature type="binding site" evidence="4">
    <location>
        <begin position="146"/>
        <end position="148"/>
    </location>
    <ligand>
        <name>FAD</name>
        <dbReference type="ChEBI" id="CHEBI:57692"/>
    </ligand>
</feature>
<feature type="domain" description="HpaB/PvcC/4-BUDH C-terminal" evidence="5">
    <location>
        <begin position="290"/>
        <end position="475"/>
    </location>
</feature>
<dbReference type="SUPFAM" id="SSF47203">
    <property type="entry name" value="Acyl-CoA dehydrogenase C-terminal domain-like"/>
    <property type="match status" value="1"/>
</dbReference>
<name>A0A0M3AST6_9SPHN</name>
<feature type="domain" description="HpaB/PvcC/4-BUDH N-terminal" evidence="6">
    <location>
        <begin position="6"/>
        <end position="269"/>
    </location>
</feature>
<reference evidence="7 8" key="1">
    <citation type="submission" date="2015-04" db="EMBL/GenBank/DDBJ databases">
        <title>Genome sequence of aromatic hydrocarbons-degrading Sphingobium chungbukense DJ77.</title>
        <authorList>
            <person name="Kim Y.-C."/>
            <person name="Chae J.-C."/>
        </authorList>
    </citation>
    <scope>NUCLEOTIDE SEQUENCE [LARGE SCALE GENOMIC DNA]</scope>
    <source>
        <strain evidence="7 8">DJ77</strain>
    </source>
</reference>
<comment type="caution">
    <text evidence="7">The sequence shown here is derived from an EMBL/GenBank/DDBJ whole genome shotgun (WGS) entry which is preliminary data.</text>
</comment>
<dbReference type="InterPro" id="IPR024719">
    <property type="entry name" value="HpaB/PvcC/4-BUDH_C"/>
</dbReference>
<sequence length="483" mass="53761">MAVRNGQQYLAGLNDDRVVWLGDKKVDVLNEPKFQGSLNGMASYFDYQIEHADDCIVDDPERRDEKMSASLIVPRSKEDLQIRHRALDRFARYSYGMLGRTPDYVNVVLSGHVARRDIWEKGDLVYHDRLTKFHREVIEGDLSLTHAIAHANIDKGTGDLAGMNADLTLHVVKRTESGVVVRGGKMLATLGPFSDEFYVYPSSPIPSGAEDYALCFSVPSNTKGLTMFCRDHYGVQASVADAPFSSRFDEQDVFVVFDDVEVPYERLFIDGNLDVYNNVTRGVSPGNTLQQTAIRAMVKLEFAYDLCTLMARITNSEGRSDVAAMLGEIHTYMKLTKSAITAAEANAHEWGTSGAFFPHGDLAVLRSIMPEWMVRVNQIICALGSHNMLATPSMDLFENPEVGDMLRRYLPGANDIPAEERAQIMRTARDFAISSLGGRVELYEMFYLGSLNRARAGDHMVAQRNGFGGQVKEFLAKSGVGRK</sequence>
<evidence type="ECO:0000313" key="8">
    <source>
        <dbReference type="Proteomes" id="UP000033874"/>
    </source>
</evidence>
<dbReference type="InterPro" id="IPR046373">
    <property type="entry name" value="Acyl-CoA_Oxase/DH_mid-dom_sf"/>
</dbReference>
<evidence type="ECO:0000256" key="3">
    <source>
        <dbReference type="ARBA" id="ARBA00023002"/>
    </source>
</evidence>
<dbReference type="Gene3D" id="1.10.3140.10">
    <property type="entry name" value="4-hydroxybutyryl-coa dehydratase, domain 1"/>
    <property type="match status" value="1"/>
</dbReference>
<accession>A0A0M3AST6</accession>
<dbReference type="PIRSF" id="PIRSF000331">
    <property type="entry name" value="HpaA_HpaB"/>
    <property type="match status" value="1"/>
</dbReference>
<dbReference type="Pfam" id="PF11794">
    <property type="entry name" value="HpaB_N"/>
    <property type="match status" value="1"/>
</dbReference>
<dbReference type="PATRIC" id="fig|56193.3.peg.2726"/>